<dbReference type="AlphaFoldDB" id="A0A0D2FRX5"/>
<evidence type="ECO:0000256" key="18">
    <source>
        <dbReference type="ARBA" id="ARBA00024890"/>
    </source>
</evidence>
<evidence type="ECO:0000256" key="16">
    <source>
        <dbReference type="ARBA" id="ARBA00023204"/>
    </source>
</evidence>
<comment type="similarity">
    <text evidence="3">Belongs to the ku70 family.</text>
</comment>
<evidence type="ECO:0000256" key="11">
    <source>
        <dbReference type="ARBA" id="ARBA00022806"/>
    </source>
</evidence>
<evidence type="ECO:0000256" key="20">
    <source>
        <dbReference type="ARBA" id="ARBA00047995"/>
    </source>
</evidence>
<dbReference type="SUPFAM" id="SSF53300">
    <property type="entry name" value="vWA-like"/>
    <property type="match status" value="1"/>
</dbReference>
<feature type="compositionally biased region" description="Polar residues" evidence="22">
    <location>
        <begin position="601"/>
        <end position="618"/>
    </location>
</feature>
<dbReference type="InterPro" id="IPR006165">
    <property type="entry name" value="Ku70"/>
</dbReference>
<organism evidence="24 25">
    <name type="scientific">Phialophora macrospora</name>
    <dbReference type="NCBI Taxonomy" id="1851006"/>
    <lineage>
        <taxon>Eukaryota</taxon>
        <taxon>Fungi</taxon>
        <taxon>Dikarya</taxon>
        <taxon>Ascomycota</taxon>
        <taxon>Pezizomycotina</taxon>
        <taxon>Eurotiomycetes</taxon>
        <taxon>Chaetothyriomycetidae</taxon>
        <taxon>Chaetothyriales</taxon>
        <taxon>Herpotrichiellaceae</taxon>
        <taxon>Phialophora</taxon>
    </lineage>
</organism>
<dbReference type="GO" id="GO:0016787">
    <property type="term" value="F:hydrolase activity"/>
    <property type="evidence" value="ECO:0007669"/>
    <property type="project" value="UniProtKB-KW"/>
</dbReference>
<dbReference type="GO" id="GO:0043564">
    <property type="term" value="C:Ku70:Ku80 complex"/>
    <property type="evidence" value="ECO:0007669"/>
    <property type="project" value="InterPro"/>
</dbReference>
<evidence type="ECO:0000256" key="7">
    <source>
        <dbReference type="ARBA" id="ARBA00022454"/>
    </source>
</evidence>
<dbReference type="Gene3D" id="2.40.290.10">
    <property type="match status" value="1"/>
</dbReference>
<feature type="active site" description="Schiff-base intermediate with DNA; for 5'-deoxyribose-5-phosphate lyase activity" evidence="21">
    <location>
        <position position="35"/>
    </location>
</feature>
<dbReference type="Pfam" id="PF02037">
    <property type="entry name" value="SAP"/>
    <property type="match status" value="1"/>
</dbReference>
<evidence type="ECO:0000256" key="1">
    <source>
        <dbReference type="ARBA" id="ARBA00004123"/>
    </source>
</evidence>
<reference evidence="24 25" key="1">
    <citation type="submission" date="2015-01" db="EMBL/GenBank/DDBJ databases">
        <title>The Genome Sequence of Capronia semiimmersa CBS27337.</title>
        <authorList>
            <consortium name="The Broad Institute Genomics Platform"/>
            <person name="Cuomo C."/>
            <person name="de Hoog S."/>
            <person name="Gorbushina A."/>
            <person name="Stielow B."/>
            <person name="Teixiera M."/>
            <person name="Abouelleil A."/>
            <person name="Chapman S.B."/>
            <person name="Priest M."/>
            <person name="Young S.K."/>
            <person name="Wortman J."/>
            <person name="Nusbaum C."/>
            <person name="Birren B."/>
        </authorList>
    </citation>
    <scope>NUCLEOTIDE SEQUENCE [LARGE SCALE GENOMIC DNA]</scope>
    <source>
        <strain evidence="24 25">CBS 27337</strain>
    </source>
</reference>
<dbReference type="GO" id="GO:0042162">
    <property type="term" value="F:telomeric DNA binding"/>
    <property type="evidence" value="ECO:0007669"/>
    <property type="project" value="InterPro"/>
</dbReference>
<keyword evidence="25" id="KW-1185">Reference proteome</keyword>
<evidence type="ECO:0000256" key="4">
    <source>
        <dbReference type="ARBA" id="ARBA00011584"/>
    </source>
</evidence>
<evidence type="ECO:0000313" key="24">
    <source>
        <dbReference type="EMBL" id="KIW71048.1"/>
    </source>
</evidence>
<evidence type="ECO:0000256" key="5">
    <source>
        <dbReference type="ARBA" id="ARBA00012551"/>
    </source>
</evidence>
<evidence type="ECO:0000313" key="25">
    <source>
        <dbReference type="Proteomes" id="UP000054266"/>
    </source>
</evidence>
<evidence type="ECO:0000256" key="10">
    <source>
        <dbReference type="ARBA" id="ARBA00022801"/>
    </source>
</evidence>
<dbReference type="GO" id="GO:0000781">
    <property type="term" value="C:chromosome, telomeric region"/>
    <property type="evidence" value="ECO:0007669"/>
    <property type="project" value="UniProtKB-SubCell"/>
</dbReference>
<gene>
    <name evidence="24" type="ORF">PV04_03263</name>
</gene>
<evidence type="ECO:0000256" key="21">
    <source>
        <dbReference type="PIRSR" id="PIRSR003033-1"/>
    </source>
</evidence>
<dbReference type="InterPro" id="IPR005161">
    <property type="entry name" value="Ku_N"/>
</dbReference>
<dbReference type="STRING" id="5601.A0A0D2FRX5"/>
<accession>A0A0D2FRX5</accession>
<keyword evidence="17" id="KW-0539">Nucleus</keyword>
<keyword evidence="11" id="KW-0347">Helicase</keyword>
<dbReference type="InterPro" id="IPR036465">
    <property type="entry name" value="vWFA_dom_sf"/>
</dbReference>
<dbReference type="Pfam" id="PF02735">
    <property type="entry name" value="Ku"/>
    <property type="match status" value="1"/>
</dbReference>
<keyword evidence="15" id="KW-0233">DNA recombination</keyword>
<keyword evidence="8" id="KW-0547">Nucleotide-binding</keyword>
<dbReference type="GO" id="GO:0003678">
    <property type="term" value="F:DNA helicase activity"/>
    <property type="evidence" value="ECO:0007669"/>
    <property type="project" value="UniProtKB-EC"/>
</dbReference>
<dbReference type="GO" id="GO:0006310">
    <property type="term" value="P:DNA recombination"/>
    <property type="evidence" value="ECO:0007669"/>
    <property type="project" value="UniProtKB-KW"/>
</dbReference>
<dbReference type="PANTHER" id="PTHR12604:SF2">
    <property type="entry name" value="X-RAY REPAIR CROSS-COMPLEMENTING PROTEIN 6"/>
    <property type="match status" value="1"/>
</dbReference>
<dbReference type="InterPro" id="IPR003034">
    <property type="entry name" value="SAP_dom"/>
</dbReference>
<dbReference type="SUPFAM" id="SSF68906">
    <property type="entry name" value="SAP domain"/>
    <property type="match status" value="1"/>
</dbReference>
<evidence type="ECO:0000256" key="2">
    <source>
        <dbReference type="ARBA" id="ARBA00004574"/>
    </source>
</evidence>
<evidence type="ECO:0000256" key="8">
    <source>
        <dbReference type="ARBA" id="ARBA00022741"/>
    </source>
</evidence>
<feature type="compositionally biased region" description="Acidic residues" evidence="22">
    <location>
        <begin position="21"/>
        <end position="31"/>
    </location>
</feature>
<dbReference type="SUPFAM" id="SSF100939">
    <property type="entry name" value="SPOC domain-like"/>
    <property type="match status" value="1"/>
</dbReference>
<keyword evidence="14" id="KW-0238">DNA-binding</keyword>
<dbReference type="InterPro" id="IPR006164">
    <property type="entry name" value="DNA_bd_Ku70/Ku80"/>
</dbReference>
<evidence type="ECO:0000256" key="3">
    <source>
        <dbReference type="ARBA" id="ARBA00005240"/>
    </source>
</evidence>
<dbReference type="Gene3D" id="4.10.970.10">
    <property type="entry name" value="Ku70, bridge and pillars"/>
    <property type="match status" value="1"/>
</dbReference>
<evidence type="ECO:0000256" key="12">
    <source>
        <dbReference type="ARBA" id="ARBA00022840"/>
    </source>
</evidence>
<evidence type="ECO:0000256" key="13">
    <source>
        <dbReference type="ARBA" id="ARBA00022895"/>
    </source>
</evidence>
<dbReference type="Pfam" id="PF03731">
    <property type="entry name" value="Ku_N"/>
    <property type="match status" value="1"/>
</dbReference>
<evidence type="ECO:0000256" key="19">
    <source>
        <dbReference type="ARBA" id="ARBA00031811"/>
    </source>
</evidence>
<comment type="catalytic activity">
    <reaction evidence="20">
        <text>ATP + H2O = ADP + phosphate + H(+)</text>
        <dbReference type="Rhea" id="RHEA:13065"/>
        <dbReference type="ChEBI" id="CHEBI:15377"/>
        <dbReference type="ChEBI" id="CHEBI:15378"/>
        <dbReference type="ChEBI" id="CHEBI:30616"/>
        <dbReference type="ChEBI" id="CHEBI:43474"/>
        <dbReference type="ChEBI" id="CHEBI:456216"/>
        <dbReference type="EC" id="3.6.4.12"/>
    </reaction>
</comment>
<dbReference type="InterPro" id="IPR005160">
    <property type="entry name" value="Ku_C"/>
</dbReference>
<dbReference type="NCBIfam" id="TIGR00578">
    <property type="entry name" value="ku70"/>
    <property type="match status" value="1"/>
</dbReference>
<dbReference type="Proteomes" id="UP000054266">
    <property type="component" value="Unassembled WGS sequence"/>
</dbReference>
<dbReference type="Pfam" id="PF03730">
    <property type="entry name" value="Ku_C"/>
    <property type="match status" value="1"/>
</dbReference>
<dbReference type="Gene3D" id="3.40.50.410">
    <property type="entry name" value="von Willebrand factor, type A domain"/>
    <property type="match status" value="1"/>
</dbReference>
<dbReference type="GO" id="GO:0005524">
    <property type="term" value="F:ATP binding"/>
    <property type="evidence" value="ECO:0007669"/>
    <property type="project" value="UniProtKB-KW"/>
</dbReference>
<evidence type="ECO:0000259" key="23">
    <source>
        <dbReference type="PROSITE" id="PS50800"/>
    </source>
</evidence>
<dbReference type="GO" id="GO:0006303">
    <property type="term" value="P:double-strand break repair via nonhomologous end joining"/>
    <property type="evidence" value="ECO:0007669"/>
    <property type="project" value="InterPro"/>
</dbReference>
<dbReference type="SMART" id="SM00559">
    <property type="entry name" value="Ku78"/>
    <property type="match status" value="1"/>
</dbReference>
<dbReference type="Gene3D" id="1.10.1600.10">
    <property type="match status" value="1"/>
</dbReference>
<keyword evidence="13" id="KW-0779">Telomere</keyword>
<dbReference type="InterPro" id="IPR027388">
    <property type="entry name" value="Ku70_bridge/pillars_dom_sf"/>
</dbReference>
<dbReference type="GO" id="GO:0000723">
    <property type="term" value="P:telomere maintenance"/>
    <property type="evidence" value="ECO:0007669"/>
    <property type="project" value="InterPro"/>
</dbReference>
<keyword evidence="12" id="KW-0067">ATP-binding</keyword>
<dbReference type="FunFam" id="1.10.1600.10:FF:000004">
    <property type="entry name" value="ATP-dependent DNA helicase II subunit 1"/>
    <property type="match status" value="1"/>
</dbReference>
<evidence type="ECO:0000256" key="22">
    <source>
        <dbReference type="SAM" id="MobiDB-lite"/>
    </source>
</evidence>
<dbReference type="PIRSF" id="PIRSF003033">
    <property type="entry name" value="Ku70"/>
    <property type="match status" value="1"/>
</dbReference>
<comment type="subcellular location">
    <subcellularLocation>
        <location evidence="2">Chromosome</location>
        <location evidence="2">Telomere</location>
    </subcellularLocation>
    <subcellularLocation>
        <location evidence="1">Nucleus</location>
    </subcellularLocation>
</comment>
<proteinExistence type="inferred from homology"/>
<protein>
    <recommendedName>
        <fullName evidence="6">ATP-dependent DNA helicase II subunit 1</fullName>
        <ecNumber evidence="5">3.6.4.12</ecNumber>
    </recommendedName>
    <alternativeName>
        <fullName evidence="19">ATP-dependent DNA helicase II subunit Ku70</fullName>
    </alternativeName>
</protein>
<dbReference type="GO" id="GO:0003690">
    <property type="term" value="F:double-stranded DNA binding"/>
    <property type="evidence" value="ECO:0007669"/>
    <property type="project" value="TreeGrafter"/>
</dbReference>
<feature type="region of interest" description="Disordered" evidence="22">
    <location>
        <begin position="1"/>
        <end position="32"/>
    </location>
</feature>
<keyword evidence="7" id="KW-0158">Chromosome</keyword>
<evidence type="ECO:0000256" key="14">
    <source>
        <dbReference type="ARBA" id="ARBA00023125"/>
    </source>
</evidence>
<keyword evidence="9" id="KW-0227">DNA damage</keyword>
<sequence length="687" mass="76098">MGDSIPYRSKDKSDEASHGDDPDDEEEEIDETGYKTVRDAVLFAIEVNKSMLKVLQASSGSKKSDTSSPLLAALKSAYHLMQQRIISTPKDLMGILLYGTEATKFYDEDETSQSGYSFPNCYLLTDLDVPEADDVKALKELVEADDPESNRLLKPAKEPVSMHNVLFCANQIFQQKAANFTSRRLFIVTDNDDPHSSSKESRSQATVRAKDLYDLGVTIELFPISTPDHAFDTKLFWDDIVYRSSPSDPEAIVYNPPSIVDVGGSKIASGGGDGITLLQSLLSNIQAKIAPRRSLFSSVPLELGPEFKISVKGYLLYKHQKPARSSYIYLGGEKPAIATGFTELVAEDEVDRRPVEKAEIRKAYTFGGEKVTFAAEETQQLRNWGEPVIRVIGFKPMSRLPMWANVKNSTFLYPSEEDFVGSTRVFSALHRKLDKDKLFALTWFLPRKNAVPVMAAMVPTLSAEDSDDKANAAGVSATGAPHGLHLIPLPFADDVRQNPPSTHDTPVRAPDELVDAMRPIVQQLNLPKGIYDPSKYPNPSLQWHYRILQALALDDEIPEKPEDKTIPKYRQIDKRVGVEAIEWGKVLERAFRGYLEDNPDAASTGSKRPPSNGTTSQPAKAGPGKKVKWEDAGKSINEAEIRQLWQKGQLAKLTVAELKDFAATAKIPVTGKKADIVEKIEGWLESK</sequence>
<dbReference type="InterPro" id="IPR036361">
    <property type="entry name" value="SAP_dom_sf"/>
</dbReference>
<evidence type="ECO:0000256" key="9">
    <source>
        <dbReference type="ARBA" id="ARBA00022763"/>
    </source>
</evidence>
<dbReference type="PANTHER" id="PTHR12604">
    <property type="entry name" value="KU AUTOANTIGEN DNA HELICASE"/>
    <property type="match status" value="1"/>
</dbReference>
<dbReference type="CDD" id="cd00788">
    <property type="entry name" value="KU70"/>
    <property type="match status" value="1"/>
</dbReference>
<feature type="region of interest" description="Disordered" evidence="22">
    <location>
        <begin position="597"/>
        <end position="629"/>
    </location>
</feature>
<evidence type="ECO:0000256" key="15">
    <source>
        <dbReference type="ARBA" id="ARBA00023172"/>
    </source>
</evidence>
<keyword evidence="16" id="KW-0234">DNA repair</keyword>
<dbReference type="Gene3D" id="1.10.720.30">
    <property type="entry name" value="SAP domain"/>
    <property type="match status" value="1"/>
</dbReference>
<dbReference type="InterPro" id="IPR047087">
    <property type="entry name" value="KU70_core_dom"/>
</dbReference>
<evidence type="ECO:0000256" key="17">
    <source>
        <dbReference type="ARBA" id="ARBA00023242"/>
    </source>
</evidence>
<dbReference type="PROSITE" id="PS50800">
    <property type="entry name" value="SAP"/>
    <property type="match status" value="1"/>
</dbReference>
<comment type="subunit">
    <text evidence="4">Heterodimer of Ku70 and Ku80.</text>
</comment>
<dbReference type="GO" id="GO:0003684">
    <property type="term" value="F:damaged DNA binding"/>
    <property type="evidence" value="ECO:0007669"/>
    <property type="project" value="InterPro"/>
</dbReference>
<dbReference type="InterPro" id="IPR016194">
    <property type="entry name" value="SPOC-like_C_dom_sf"/>
</dbReference>
<feature type="domain" description="SAP" evidence="23">
    <location>
        <begin position="650"/>
        <end position="684"/>
    </location>
</feature>
<comment type="function">
    <text evidence="18">Single-stranded DNA-dependent ATP-dependent helicase. Involved in non-homologous end joining (NHEJ) DNA double strand break repair. DNA-binding is sequence-independent but has a high affinity to nicks in double-stranded DNA and to the ends of duplex DNA. Binds to naturally occurring chromosomal ends, and therefore provides chromosomal end protection. Required also for telomere recombination to repair telomeric ends in the absence of telomerase. KU70, of the KU70/KU80 heterodimer, binds to the stem loop of TLC1, the RNA component of telomerase. Involved in telomere maintenance. Interacts with telomeric repeats and subtelomeric sequences thereby controlling telomere length and protecting against subtelomeric rearrangement. Maintains telomeric chromatin, which is involved in silencing the expression of genes located at the telomere. Required for mating-type switching.</text>
</comment>
<feature type="compositionally biased region" description="Basic and acidic residues" evidence="22">
    <location>
        <begin position="8"/>
        <end position="20"/>
    </location>
</feature>
<dbReference type="FunFam" id="3.40.50.410:FF:000071">
    <property type="entry name" value="ATP-dependent DNA helicase II subunit 1"/>
    <property type="match status" value="1"/>
</dbReference>
<dbReference type="SMART" id="SM00513">
    <property type="entry name" value="SAP"/>
    <property type="match status" value="1"/>
</dbReference>
<dbReference type="HOGENOM" id="CLU_014815_3_0_1"/>
<dbReference type="EC" id="3.6.4.12" evidence="5"/>
<name>A0A0D2FRX5_9EURO</name>
<dbReference type="EMBL" id="KN846957">
    <property type="protein sequence ID" value="KIW71048.1"/>
    <property type="molecule type" value="Genomic_DNA"/>
</dbReference>
<dbReference type="CDD" id="cd01458">
    <property type="entry name" value="vWA_ku"/>
    <property type="match status" value="1"/>
</dbReference>
<evidence type="ECO:0000256" key="6">
    <source>
        <dbReference type="ARBA" id="ARBA00021796"/>
    </source>
</evidence>
<keyword evidence="10" id="KW-0378">Hydrolase</keyword>